<name>A0A8X6YMX7_9ARAC</name>
<evidence type="ECO:0000256" key="3">
    <source>
        <dbReference type="ARBA" id="ARBA00022692"/>
    </source>
</evidence>
<evidence type="ECO:0000256" key="4">
    <source>
        <dbReference type="ARBA" id="ARBA00022729"/>
    </source>
</evidence>
<evidence type="ECO:0000313" key="10">
    <source>
        <dbReference type="Proteomes" id="UP000886998"/>
    </source>
</evidence>
<organism evidence="9 10">
    <name type="scientific">Trichonephila inaurata madagascariensis</name>
    <dbReference type="NCBI Taxonomy" id="2747483"/>
    <lineage>
        <taxon>Eukaryota</taxon>
        <taxon>Metazoa</taxon>
        <taxon>Ecdysozoa</taxon>
        <taxon>Arthropoda</taxon>
        <taxon>Chelicerata</taxon>
        <taxon>Arachnida</taxon>
        <taxon>Araneae</taxon>
        <taxon>Araneomorphae</taxon>
        <taxon>Entelegynae</taxon>
        <taxon>Araneoidea</taxon>
        <taxon>Nephilidae</taxon>
        <taxon>Trichonephila</taxon>
        <taxon>Trichonephila inaurata</taxon>
    </lineage>
</organism>
<evidence type="ECO:0000256" key="2">
    <source>
        <dbReference type="ARBA" id="ARBA00009643"/>
    </source>
</evidence>
<dbReference type="InterPro" id="IPR022065">
    <property type="entry name" value="Uncharacterised_TMEM59"/>
</dbReference>
<evidence type="ECO:0000256" key="6">
    <source>
        <dbReference type="ARBA" id="ARBA00023034"/>
    </source>
</evidence>
<evidence type="ECO:0000256" key="8">
    <source>
        <dbReference type="ARBA" id="ARBA00023180"/>
    </source>
</evidence>
<keyword evidence="3 9" id="KW-0812">Transmembrane</keyword>
<keyword evidence="7" id="KW-0472">Membrane</keyword>
<dbReference type="PANTHER" id="PTHR28652:SF2">
    <property type="entry name" value="TRANSMEMBRANE PROTEIN 59-LIKE PROTEIN"/>
    <property type="match status" value="1"/>
</dbReference>
<accession>A0A8X6YMX7</accession>
<dbReference type="OrthoDB" id="6371519at2759"/>
<sequence length="196" mass="21688">LENLLNESSSCELQCEQNFSGSSPDLKKSCSEGCRLYTVIGLAKDVRDYNKTVKLCESACSEAFINETVTNACSSGCNSYPAPTDNEEIQTLHLLTPLMYVRSAYNSMAHHVKQFISTSWTVYVQEDSGKMVILQTSPKVVESLEYSLSRDDVGIPPWFSCCLLTSFSLCGFFVTAVTPQSLFIIKEEGYGVYSSL</sequence>
<proteinExistence type="inferred from homology"/>
<comment type="subcellular location">
    <subcellularLocation>
        <location evidence="1">Golgi apparatus membrane</location>
        <topology evidence="1">Single-pass type I membrane protein</topology>
    </subcellularLocation>
</comment>
<dbReference type="Proteomes" id="UP000886998">
    <property type="component" value="Unassembled WGS sequence"/>
</dbReference>
<keyword evidence="4" id="KW-0732">Signal</keyword>
<gene>
    <name evidence="9" type="primary">NCL1_38221</name>
    <name evidence="9" type="ORF">TNIN_47541</name>
</gene>
<keyword evidence="5" id="KW-1133">Transmembrane helix</keyword>
<keyword evidence="10" id="KW-1185">Reference proteome</keyword>
<evidence type="ECO:0000313" key="9">
    <source>
        <dbReference type="EMBL" id="GFY74514.1"/>
    </source>
</evidence>
<protein>
    <submittedName>
        <fullName evidence="9">Transmembrane protein 59</fullName>
    </submittedName>
</protein>
<comment type="caution">
    <text evidence="9">The sequence shown here is derived from an EMBL/GenBank/DDBJ whole genome shotgun (WGS) entry which is preliminary data.</text>
</comment>
<reference evidence="9" key="1">
    <citation type="submission" date="2020-08" db="EMBL/GenBank/DDBJ databases">
        <title>Multicomponent nature underlies the extraordinary mechanical properties of spider dragline silk.</title>
        <authorList>
            <person name="Kono N."/>
            <person name="Nakamura H."/>
            <person name="Mori M."/>
            <person name="Yoshida Y."/>
            <person name="Ohtoshi R."/>
            <person name="Malay A.D."/>
            <person name="Moran D.A.P."/>
            <person name="Tomita M."/>
            <person name="Numata K."/>
            <person name="Arakawa K."/>
        </authorList>
    </citation>
    <scope>NUCLEOTIDE SEQUENCE</scope>
</reference>
<keyword evidence="8" id="KW-0325">Glycoprotein</keyword>
<dbReference type="AlphaFoldDB" id="A0A8X6YMX7"/>
<dbReference type="EMBL" id="BMAV01020799">
    <property type="protein sequence ID" value="GFY74514.1"/>
    <property type="molecule type" value="Genomic_DNA"/>
</dbReference>
<dbReference type="Pfam" id="PF12280">
    <property type="entry name" value="BSMAP"/>
    <property type="match status" value="1"/>
</dbReference>
<comment type="similarity">
    <text evidence="2">Belongs to the TMEM59 family.</text>
</comment>
<evidence type="ECO:0000256" key="1">
    <source>
        <dbReference type="ARBA" id="ARBA00004614"/>
    </source>
</evidence>
<feature type="non-terminal residue" evidence="9">
    <location>
        <position position="1"/>
    </location>
</feature>
<evidence type="ECO:0000256" key="7">
    <source>
        <dbReference type="ARBA" id="ARBA00023136"/>
    </source>
</evidence>
<dbReference type="PANTHER" id="PTHR28652">
    <property type="entry name" value="TRANSMEMBRANE PROTEIN 59-LIKE PROTEIN"/>
    <property type="match status" value="1"/>
</dbReference>
<evidence type="ECO:0000256" key="5">
    <source>
        <dbReference type="ARBA" id="ARBA00022989"/>
    </source>
</evidence>
<dbReference type="GO" id="GO:0000139">
    <property type="term" value="C:Golgi membrane"/>
    <property type="evidence" value="ECO:0007669"/>
    <property type="project" value="UniProtKB-SubCell"/>
</dbReference>
<keyword evidence="6" id="KW-0333">Golgi apparatus</keyword>